<dbReference type="AlphaFoldDB" id="A0A1A6DT72"/>
<accession>A0A1A6DT72</accession>
<dbReference type="STRING" id="1101373.A9O67_09325"/>
<dbReference type="Pfam" id="PF11902">
    <property type="entry name" value="DUF3422"/>
    <property type="match status" value="1"/>
</dbReference>
<dbReference type="InterPro" id="IPR021830">
    <property type="entry name" value="DUF3422"/>
</dbReference>
<gene>
    <name evidence="1" type="ORF">A9O67_09325</name>
</gene>
<dbReference type="OrthoDB" id="9767470at2"/>
<organism evidence="1 2">
    <name type="scientific">Tepidimonas fonticaldi</name>
    <dbReference type="NCBI Taxonomy" id="1101373"/>
    <lineage>
        <taxon>Bacteria</taxon>
        <taxon>Pseudomonadati</taxon>
        <taxon>Pseudomonadota</taxon>
        <taxon>Betaproteobacteria</taxon>
        <taxon>Burkholderiales</taxon>
        <taxon>Tepidimonas</taxon>
    </lineage>
</organism>
<evidence type="ECO:0000313" key="2">
    <source>
        <dbReference type="Proteomes" id="UP000091969"/>
    </source>
</evidence>
<proteinExistence type="predicted"/>
<protein>
    <recommendedName>
        <fullName evidence="3">Egg lysin</fullName>
    </recommendedName>
</protein>
<evidence type="ECO:0000313" key="1">
    <source>
        <dbReference type="EMBL" id="OBS29995.1"/>
    </source>
</evidence>
<reference evidence="1 2" key="1">
    <citation type="submission" date="2016-06" db="EMBL/GenBank/DDBJ databases">
        <title>Genome sequence of Tepidimonas fonticaldi PL17.</title>
        <authorList>
            <person name="Pinnaka A.K."/>
        </authorList>
    </citation>
    <scope>NUCLEOTIDE SEQUENCE [LARGE SCALE GENOMIC DNA]</scope>
    <source>
        <strain evidence="1 2">PL17</strain>
    </source>
</reference>
<dbReference type="Proteomes" id="UP000091969">
    <property type="component" value="Unassembled WGS sequence"/>
</dbReference>
<evidence type="ECO:0008006" key="3">
    <source>
        <dbReference type="Google" id="ProtNLM"/>
    </source>
</evidence>
<name>A0A1A6DT72_9BURK</name>
<sequence>MMDADAAGGIPATLPAEDPRRRVLHDEVHARPPARIRMPALVVYVAVVHDGVDRAQELAHLRRLPGQDGLTEADLQGNFRRLRCPPGFTVKWERHTEFTRYSLVQPLPPAVGLDASEPELLPHLMVSPEWLAGIPGRTICAIKLAMVTGDLSEPAAVLARARHWFGDQPVVASLLGQQGHSMVVTDFRLRPSGFERMLVVAPPGTSETRAGRISARLLEFETYRMMALLGLPVAKALGGPLADAERRLARLTAEMEAKASSDQALLDDLVGLAAGIERAIAENGYRFAATRAYDRIVSQRIAELRERAIPGTQTISEFMQRRLAPAIATVASTEQRLVALSERIARTSALLRTQVDIAREEQNRQLLEKLTRGQELQLQLQTTVEGLSIAAISYYVISLVLYGAKALKSAGLPLHPELTAGALMPVVLWGVWRMTRRIHARLHGQP</sequence>
<keyword evidence="2" id="KW-1185">Reference proteome</keyword>
<dbReference type="EMBL" id="LZDH01000065">
    <property type="protein sequence ID" value="OBS29995.1"/>
    <property type="molecule type" value="Genomic_DNA"/>
</dbReference>
<comment type="caution">
    <text evidence="1">The sequence shown here is derived from an EMBL/GenBank/DDBJ whole genome shotgun (WGS) entry which is preliminary data.</text>
</comment>